<feature type="domain" description="Coiled-coil SMC6 And NSE5 INteracting (CANIN)" evidence="3">
    <location>
        <begin position="43"/>
        <end position="400"/>
    </location>
</feature>
<organism evidence="4 5">
    <name type="scientific">Aplysia californica</name>
    <name type="common">California sea hare</name>
    <dbReference type="NCBI Taxonomy" id="6500"/>
    <lineage>
        <taxon>Eukaryota</taxon>
        <taxon>Metazoa</taxon>
        <taxon>Spiralia</taxon>
        <taxon>Lophotrochozoa</taxon>
        <taxon>Mollusca</taxon>
        <taxon>Gastropoda</taxon>
        <taxon>Heterobranchia</taxon>
        <taxon>Euthyneura</taxon>
        <taxon>Tectipleura</taxon>
        <taxon>Aplysiida</taxon>
        <taxon>Aplysioidea</taxon>
        <taxon>Aplysiidae</taxon>
        <taxon>Aplysia</taxon>
    </lineage>
</organism>
<dbReference type="InterPro" id="IPR026161">
    <property type="entry name" value="FAM178"/>
</dbReference>
<feature type="compositionally biased region" description="Low complexity" evidence="2">
    <location>
        <begin position="22"/>
        <end position="46"/>
    </location>
</feature>
<protein>
    <submittedName>
        <fullName evidence="5">SMC5-SMC6 complex localization factor protein 2</fullName>
    </submittedName>
</protein>
<evidence type="ECO:0000256" key="2">
    <source>
        <dbReference type="SAM" id="MobiDB-lite"/>
    </source>
</evidence>
<dbReference type="Pfam" id="PF14816">
    <property type="entry name" value="CANIN"/>
    <property type="match status" value="1"/>
</dbReference>
<dbReference type="InterPro" id="IPR016024">
    <property type="entry name" value="ARM-type_fold"/>
</dbReference>
<gene>
    <name evidence="5" type="primary">LOC101854456</name>
</gene>
<dbReference type="Proteomes" id="UP000694888">
    <property type="component" value="Unplaced"/>
</dbReference>
<name>A0ABM0JAX3_APLCA</name>
<evidence type="ECO:0000256" key="1">
    <source>
        <dbReference type="ARBA" id="ARBA00010311"/>
    </source>
</evidence>
<evidence type="ECO:0000259" key="3">
    <source>
        <dbReference type="Pfam" id="PF14816"/>
    </source>
</evidence>
<dbReference type="PANTHER" id="PTHR16046:SF9">
    <property type="entry name" value="SMC5-SMC6 COMPLEX LOCALIZATION FACTOR PROTEIN 2"/>
    <property type="match status" value="1"/>
</dbReference>
<accession>A0ABM0JAX3</accession>
<dbReference type="SUPFAM" id="SSF48371">
    <property type="entry name" value="ARM repeat"/>
    <property type="match status" value="1"/>
</dbReference>
<dbReference type="InterPro" id="IPR044276">
    <property type="entry name" value="CANIN_dom"/>
</dbReference>
<comment type="similarity">
    <text evidence="1">Belongs to the FAM178 family.</text>
</comment>
<sequence>MEMSDSDDDDLEDAPAFIKNASPSKTVPQSSSSSPEKEPSTSSSHSGPNKLDLLLSEQRKENAEEEYLRKTKLELLKNISEGSQEGSGHNDVTCDSLAEEHASHIEQLELKTSELLHVQPGVLLFHPDKYCCEFDESITPSQCGFISSGSSVDSLLASLTSERLCTVLLSKVLVTCFNRVSHSNVVMQWLFLLMSVHRSPVVKQFCCNNLMDILQQTKNQPMSPQGVLVQTWCPTVLLLLKLLVNLGADANTLLGHQTLYSAAEVSQTLISEKSDVKGEHIQQSGSFCPENLGLVLNVLAVSLQSRPSLSKEELHIMFYMVAKTSLDPALQNCLQRELQVCFSSILECFSDADWPSVIPELCRNLSSISSHHHDQAYLVELLTSGLRGEELQTRLAYVFLCLQLAPDDGDMPPSELPKVKLTDIAWLGRTPDLKQPSTLTTSILQLVNDDLYRVSSLLRLLDLCVGNERNRAAKPKEELQYLLGQVKLIIKGIRDNILQQDLSKIKDILSRMKVKWSLTLHNQRSVQRSVFAWATATTHQPVLEERLRNRIVSTEIDEDVDEL</sequence>
<feature type="compositionally biased region" description="Acidic residues" evidence="2">
    <location>
        <begin position="1"/>
        <end position="13"/>
    </location>
</feature>
<dbReference type="GeneID" id="101854456"/>
<feature type="region of interest" description="Disordered" evidence="2">
    <location>
        <begin position="1"/>
        <end position="52"/>
    </location>
</feature>
<dbReference type="RefSeq" id="XP_005089491.1">
    <property type="nucleotide sequence ID" value="XM_005089434.2"/>
</dbReference>
<proteinExistence type="inferred from homology"/>
<evidence type="ECO:0000313" key="5">
    <source>
        <dbReference type="RefSeq" id="XP_005089491.1"/>
    </source>
</evidence>
<evidence type="ECO:0000313" key="4">
    <source>
        <dbReference type="Proteomes" id="UP000694888"/>
    </source>
</evidence>
<reference evidence="5" key="1">
    <citation type="submission" date="2025-08" db="UniProtKB">
        <authorList>
            <consortium name="RefSeq"/>
        </authorList>
    </citation>
    <scope>IDENTIFICATION</scope>
</reference>
<keyword evidence="4" id="KW-1185">Reference proteome</keyword>
<dbReference type="PANTHER" id="PTHR16046">
    <property type="entry name" value="SMC5-SMC6 COMPLEX LOCALIZATION FACTOR 2"/>
    <property type="match status" value="1"/>
</dbReference>